<protein>
    <submittedName>
        <fullName evidence="1">Uncharacterized protein</fullName>
    </submittedName>
</protein>
<dbReference type="AlphaFoldDB" id="A0A0S4JLY2"/>
<keyword evidence="2" id="KW-1185">Reference proteome</keyword>
<accession>A0A0S4JLY2</accession>
<dbReference type="EMBL" id="CYKH01001807">
    <property type="protein sequence ID" value="CUG90285.1"/>
    <property type="molecule type" value="Genomic_DNA"/>
</dbReference>
<proteinExistence type="predicted"/>
<evidence type="ECO:0000313" key="2">
    <source>
        <dbReference type="Proteomes" id="UP000051952"/>
    </source>
</evidence>
<dbReference type="VEuPathDB" id="TriTrypDB:BSAL_25920"/>
<gene>
    <name evidence="1" type="ORF">BSAL_25920</name>
</gene>
<dbReference type="Proteomes" id="UP000051952">
    <property type="component" value="Unassembled WGS sequence"/>
</dbReference>
<dbReference type="Gene3D" id="2.160.20.80">
    <property type="entry name" value="E3 ubiquitin-protein ligase SopA"/>
    <property type="match status" value="1"/>
</dbReference>
<dbReference type="OrthoDB" id="273772at2759"/>
<organism evidence="1 2">
    <name type="scientific">Bodo saltans</name>
    <name type="common">Flagellated protozoan</name>
    <dbReference type="NCBI Taxonomy" id="75058"/>
    <lineage>
        <taxon>Eukaryota</taxon>
        <taxon>Discoba</taxon>
        <taxon>Euglenozoa</taxon>
        <taxon>Kinetoplastea</taxon>
        <taxon>Metakinetoplastina</taxon>
        <taxon>Eubodonida</taxon>
        <taxon>Bodonidae</taxon>
        <taxon>Bodo</taxon>
    </lineage>
</organism>
<sequence length="269" mass="29314">MLLRRRAALCCRRTITSVILSATRCCASTSSSSGVSIEVQQWLLDAQASMHSLEVASTTSSSSGQLTPHEEHAKAQSLMTTAAKVTTFIEGLLQSPASYPIAKAASTILISGSDMKAMIPSGSLSSLVIEKKDMSRVDYTGMSFVDTQCNDCDLSRSIMMRVAFHQSRFVNCTFDGSIFKANSVKGQTESTVFVGCSFKFCMMDVSELQVLHPVTGSVTPPQKWDRACVPLFFDCDFEFSDVKSCAPCSWMFRNCRGVPAFDIDAGPRH</sequence>
<evidence type="ECO:0000313" key="1">
    <source>
        <dbReference type="EMBL" id="CUG90285.1"/>
    </source>
</evidence>
<dbReference type="SUPFAM" id="SSF141571">
    <property type="entry name" value="Pentapeptide repeat-like"/>
    <property type="match status" value="1"/>
</dbReference>
<reference evidence="2" key="1">
    <citation type="submission" date="2015-09" db="EMBL/GenBank/DDBJ databases">
        <authorList>
            <consortium name="Pathogen Informatics"/>
        </authorList>
    </citation>
    <scope>NUCLEOTIDE SEQUENCE [LARGE SCALE GENOMIC DNA]</scope>
    <source>
        <strain evidence="2">Lake Konstanz</strain>
    </source>
</reference>
<name>A0A0S4JLY2_BODSA</name>